<evidence type="ECO:0000256" key="4">
    <source>
        <dbReference type="ARBA" id="ARBA00022795"/>
    </source>
</evidence>
<comment type="subcellular location">
    <subcellularLocation>
        <location evidence="1">Cytoplasm</location>
        <location evidence="1">Cytosol</location>
    </subcellularLocation>
</comment>
<keyword evidence="6" id="KW-0969">Cilium</keyword>
<dbReference type="EMBL" id="VUNQ01000033">
    <property type="protein sequence ID" value="MSU02477.1"/>
    <property type="molecule type" value="Genomic_DNA"/>
</dbReference>
<dbReference type="Pfam" id="PF02561">
    <property type="entry name" value="FliS"/>
    <property type="match status" value="1"/>
</dbReference>
<dbReference type="PANTHER" id="PTHR34773:SF1">
    <property type="entry name" value="FLAGELLAR SECRETION CHAPERONE FLIS"/>
    <property type="match status" value="1"/>
</dbReference>
<organism evidence="6 7">
    <name type="scientific">Tissierella pigra</name>
    <dbReference type="NCBI Taxonomy" id="2607614"/>
    <lineage>
        <taxon>Bacteria</taxon>
        <taxon>Bacillati</taxon>
        <taxon>Bacillota</taxon>
        <taxon>Tissierellia</taxon>
        <taxon>Tissierellales</taxon>
        <taxon>Tissierellaceae</taxon>
        <taxon>Tissierella</taxon>
    </lineage>
</organism>
<dbReference type="InterPro" id="IPR003713">
    <property type="entry name" value="FliS"/>
</dbReference>
<dbReference type="AlphaFoldDB" id="A0A6N7XXD3"/>
<dbReference type="PANTHER" id="PTHR34773">
    <property type="entry name" value="FLAGELLAR SECRETION CHAPERONE FLIS"/>
    <property type="match status" value="1"/>
</dbReference>
<dbReference type="GO" id="GO:0005829">
    <property type="term" value="C:cytosol"/>
    <property type="evidence" value="ECO:0007669"/>
    <property type="project" value="UniProtKB-SubCell"/>
</dbReference>
<dbReference type="Proteomes" id="UP000469523">
    <property type="component" value="Unassembled WGS sequence"/>
</dbReference>
<evidence type="ECO:0000256" key="1">
    <source>
        <dbReference type="ARBA" id="ARBA00004514"/>
    </source>
</evidence>
<keyword evidence="6" id="KW-0282">Flagellum</keyword>
<evidence type="ECO:0000313" key="6">
    <source>
        <dbReference type="EMBL" id="MSU02477.1"/>
    </source>
</evidence>
<keyword evidence="4" id="KW-1005">Bacterial flagellum biogenesis</keyword>
<comment type="caution">
    <text evidence="6">The sequence shown here is derived from an EMBL/GenBank/DDBJ whole genome shotgun (WGS) entry which is preliminary data.</text>
</comment>
<dbReference type="GO" id="GO:0044780">
    <property type="term" value="P:bacterial-type flagellum assembly"/>
    <property type="evidence" value="ECO:0007669"/>
    <property type="project" value="InterPro"/>
</dbReference>
<dbReference type="InterPro" id="IPR036584">
    <property type="entry name" value="FliS_sf"/>
</dbReference>
<comment type="similarity">
    <text evidence="2">Belongs to the FliS family.</text>
</comment>
<evidence type="ECO:0000313" key="7">
    <source>
        <dbReference type="Proteomes" id="UP000469523"/>
    </source>
</evidence>
<dbReference type="Gene3D" id="1.20.120.340">
    <property type="entry name" value="Flagellar protein FliS"/>
    <property type="match status" value="1"/>
</dbReference>
<dbReference type="CDD" id="cd16098">
    <property type="entry name" value="FliS"/>
    <property type="match status" value="1"/>
</dbReference>
<dbReference type="GO" id="GO:0071973">
    <property type="term" value="P:bacterial-type flagellum-dependent cell motility"/>
    <property type="evidence" value="ECO:0007669"/>
    <property type="project" value="TreeGrafter"/>
</dbReference>
<dbReference type="RefSeq" id="WP_154441376.1">
    <property type="nucleotide sequence ID" value="NZ_JAHLPJ010000001.1"/>
</dbReference>
<dbReference type="SUPFAM" id="SSF101116">
    <property type="entry name" value="Flagellar export chaperone FliS"/>
    <property type="match status" value="1"/>
</dbReference>
<keyword evidence="7" id="KW-1185">Reference proteome</keyword>
<proteinExistence type="inferred from homology"/>
<keyword evidence="6" id="KW-0966">Cell projection</keyword>
<sequence>MSSMTLEKKILSTNDWGLLALLHEGLMERFEDAGKAIEKEDYTMLNELINNSRDIISELLITFREKDELSTNLRSLYLFTNKLITEGEIKKDSSSFKKAIDIINPIYTGFKGLEGKEEANIVSGLTYGKEELLDHLTRSNKTFQG</sequence>
<accession>A0A6N7XXD3</accession>
<evidence type="ECO:0000256" key="5">
    <source>
        <dbReference type="ARBA" id="ARBA00023186"/>
    </source>
</evidence>
<keyword evidence="3" id="KW-0963">Cytoplasm</keyword>
<evidence type="ECO:0000256" key="2">
    <source>
        <dbReference type="ARBA" id="ARBA00008787"/>
    </source>
</evidence>
<reference evidence="6 7" key="1">
    <citation type="submission" date="2019-09" db="EMBL/GenBank/DDBJ databases">
        <title>In-depth cultivation of the pig gut microbiome towards novel bacterial diversity and tailored functional studies.</title>
        <authorList>
            <person name="Wylensek D."/>
            <person name="Hitch T.C.A."/>
            <person name="Clavel T."/>
        </authorList>
    </citation>
    <scope>NUCLEOTIDE SEQUENCE [LARGE SCALE GENOMIC DNA]</scope>
    <source>
        <strain evidence="6 7">WCA3-693-APC-4?</strain>
    </source>
</reference>
<keyword evidence="5" id="KW-0143">Chaperone</keyword>
<gene>
    <name evidence="6" type="ORF">FYJ83_13525</name>
</gene>
<protein>
    <submittedName>
        <fullName evidence="6">Flagellar protein FliS</fullName>
    </submittedName>
</protein>
<name>A0A6N7XXD3_9FIRM</name>
<evidence type="ECO:0000256" key="3">
    <source>
        <dbReference type="ARBA" id="ARBA00022490"/>
    </source>
</evidence>